<name>A0A1S8XBC9_OPIVI</name>
<feature type="non-terminal residue" evidence="2">
    <location>
        <position position="584"/>
    </location>
</feature>
<keyword evidence="3" id="KW-1185">Reference proteome</keyword>
<feature type="transmembrane region" description="Helical" evidence="1">
    <location>
        <begin position="170"/>
        <end position="189"/>
    </location>
</feature>
<protein>
    <submittedName>
        <fullName evidence="2">Uncharacterized protein</fullName>
    </submittedName>
</protein>
<evidence type="ECO:0000313" key="2">
    <source>
        <dbReference type="EMBL" id="OON23956.1"/>
    </source>
</evidence>
<dbReference type="AlphaFoldDB" id="A0A1S8XBC9"/>
<gene>
    <name evidence="2" type="ORF">X801_00139</name>
</gene>
<dbReference type="EMBL" id="KV891469">
    <property type="protein sequence ID" value="OON23956.1"/>
    <property type="molecule type" value="Genomic_DNA"/>
</dbReference>
<evidence type="ECO:0000313" key="3">
    <source>
        <dbReference type="Proteomes" id="UP000243686"/>
    </source>
</evidence>
<keyword evidence="1" id="KW-0812">Transmembrane</keyword>
<proteinExistence type="predicted"/>
<accession>A0A1S8XBC9</accession>
<evidence type="ECO:0000256" key="1">
    <source>
        <dbReference type="SAM" id="Phobius"/>
    </source>
</evidence>
<keyword evidence="1" id="KW-0472">Membrane</keyword>
<reference evidence="2 3" key="1">
    <citation type="submission" date="2015-03" db="EMBL/GenBank/DDBJ databases">
        <title>Draft genome of the nematode, Opisthorchis viverrini.</title>
        <authorList>
            <person name="Mitreva M."/>
        </authorList>
    </citation>
    <scope>NUCLEOTIDE SEQUENCE [LARGE SCALE GENOMIC DNA]</scope>
    <source>
        <strain evidence="2">Khon Kaen</strain>
    </source>
</reference>
<feature type="transmembrane region" description="Helical" evidence="1">
    <location>
        <begin position="126"/>
        <end position="149"/>
    </location>
</feature>
<keyword evidence="1" id="KW-1133">Transmembrane helix</keyword>
<dbReference type="Proteomes" id="UP000243686">
    <property type="component" value="Unassembled WGS sequence"/>
</dbReference>
<sequence>MTSVVRSIIQPIMIRRAIDLHLDSAFRAWQLLVELPANTTSYRNLSILLHLSLFYQAMQECLNLNELMANHVFDPNEIVLTNLTGPNATMLYEWCQEGESALFYDVFYLMYENSREKYISHCFTAYIHPTLLAVNCVCVLCSIVGLYGLDRRIRSKKRVSERHINQPRHPATWLLLLWYANFALVWLVVFDGSQVIHYHIPWVFEPKLHNASCGIINFSHNLFRYIPTWLLCLTLFDRLVGEYRSGKCGPVVPKTPSRLLLPRLSVKMTRQNSPRSLMPCGDRTMNTVGSLALSMRYIITNEYHHANSHHAIASTNRCRHPTTRHRNSCPISIITNQRTLALGKSNQNANIQVGLGRTGGAFITAGAITCITFLNTHLIWLYVFGNSNCVIQPGNSLFFGIIYPRLLEVMQLVLPQILQLICLVQIGILAQVRRAAKGHSRTNSDTDGLILVTPTQLVTMLSGLTLVFELPAVIKWIMDQQSHSAFLKTDETSPMINWDLIQWTDTNGTMRLADIQKSSLVEEKMKQMKQELLASVFVRTLENQRFICLLPCLLCFSRIFRHSLGCKIRLLWRKVIRRSHHESG</sequence>
<organism evidence="2 3">
    <name type="scientific">Opisthorchis viverrini</name>
    <name type="common">Southeast Asian liver fluke</name>
    <dbReference type="NCBI Taxonomy" id="6198"/>
    <lineage>
        <taxon>Eukaryota</taxon>
        <taxon>Metazoa</taxon>
        <taxon>Spiralia</taxon>
        <taxon>Lophotrochozoa</taxon>
        <taxon>Platyhelminthes</taxon>
        <taxon>Trematoda</taxon>
        <taxon>Digenea</taxon>
        <taxon>Opisthorchiida</taxon>
        <taxon>Opisthorchiata</taxon>
        <taxon>Opisthorchiidae</taxon>
        <taxon>Opisthorchis</taxon>
    </lineage>
</organism>